<feature type="transmembrane region" description="Helical" evidence="1">
    <location>
        <begin position="21"/>
        <end position="41"/>
    </location>
</feature>
<proteinExistence type="predicted"/>
<accession>A0A3M0GBB6</accession>
<evidence type="ECO:0000313" key="2">
    <source>
        <dbReference type="EMBL" id="RMB62301.1"/>
    </source>
</evidence>
<dbReference type="AlphaFoldDB" id="A0A3M0GBB6"/>
<evidence type="ECO:0000313" key="3">
    <source>
        <dbReference type="Proteomes" id="UP000275256"/>
    </source>
</evidence>
<keyword evidence="1" id="KW-0812">Transmembrane</keyword>
<keyword evidence="1" id="KW-0472">Membrane</keyword>
<sequence length="159" mass="16380">MSNDLEFETQPEVRNEWGMHNGVVVLAALILVALALLLGSVTSTDLFADAPLAVLGVLSSLGFVLMLAAGSVIGMLVGTRMLQAHVSTRGAKALALWGVGALALSVVLQAGLVALTLMWQAQQQMPASILVQALSNIVTGTMAVGAAMVALAFVGRLSR</sequence>
<feature type="transmembrane region" description="Helical" evidence="1">
    <location>
        <begin position="53"/>
        <end position="82"/>
    </location>
</feature>
<organism evidence="2 3">
    <name type="scientific">Tessaracoccus antarcticus</name>
    <dbReference type="NCBI Taxonomy" id="2479848"/>
    <lineage>
        <taxon>Bacteria</taxon>
        <taxon>Bacillati</taxon>
        <taxon>Actinomycetota</taxon>
        <taxon>Actinomycetes</taxon>
        <taxon>Propionibacteriales</taxon>
        <taxon>Propionibacteriaceae</taxon>
        <taxon>Tessaracoccus</taxon>
    </lineage>
</organism>
<name>A0A3M0GBB6_9ACTN</name>
<evidence type="ECO:0000256" key="1">
    <source>
        <dbReference type="SAM" id="Phobius"/>
    </source>
</evidence>
<reference evidence="2 3" key="1">
    <citation type="submission" date="2018-10" db="EMBL/GenBank/DDBJ databases">
        <title>Tessaracoccus antarcticuss sp. nov., isolated from sediment.</title>
        <authorList>
            <person name="Zhou L.Y."/>
            <person name="Du Z.J."/>
        </authorList>
    </citation>
    <scope>NUCLEOTIDE SEQUENCE [LARGE SCALE GENOMIC DNA]</scope>
    <source>
        <strain evidence="2 3">JDX10</strain>
    </source>
</reference>
<gene>
    <name evidence="2" type="ORF">EAX62_07015</name>
</gene>
<feature type="transmembrane region" description="Helical" evidence="1">
    <location>
        <begin position="94"/>
        <end position="117"/>
    </location>
</feature>
<feature type="transmembrane region" description="Helical" evidence="1">
    <location>
        <begin position="129"/>
        <end position="154"/>
    </location>
</feature>
<protein>
    <submittedName>
        <fullName evidence="2">Uncharacterized protein</fullName>
    </submittedName>
</protein>
<dbReference type="RefSeq" id="WP_121900851.1">
    <property type="nucleotide sequence ID" value="NZ_REFW01000001.1"/>
</dbReference>
<keyword evidence="1" id="KW-1133">Transmembrane helix</keyword>
<dbReference type="Proteomes" id="UP000275256">
    <property type="component" value="Unassembled WGS sequence"/>
</dbReference>
<keyword evidence="3" id="KW-1185">Reference proteome</keyword>
<comment type="caution">
    <text evidence="2">The sequence shown here is derived from an EMBL/GenBank/DDBJ whole genome shotgun (WGS) entry which is preliminary data.</text>
</comment>
<dbReference type="EMBL" id="REFW01000001">
    <property type="protein sequence ID" value="RMB62301.1"/>
    <property type="molecule type" value="Genomic_DNA"/>
</dbReference>